<accession>A0A2N9FKP2</accession>
<gene>
    <name evidence="11" type="ORF">FSB_LOCUS15166</name>
</gene>
<evidence type="ECO:0000256" key="2">
    <source>
        <dbReference type="ARBA" id="ARBA00004123"/>
    </source>
</evidence>
<dbReference type="GO" id="GO:0016787">
    <property type="term" value="F:hydrolase activity"/>
    <property type="evidence" value="ECO:0007669"/>
    <property type="project" value="UniProtKB-KW"/>
</dbReference>
<evidence type="ECO:0000256" key="5">
    <source>
        <dbReference type="ARBA" id="ARBA00022723"/>
    </source>
</evidence>
<evidence type="ECO:0000256" key="8">
    <source>
        <dbReference type="SAM" id="MobiDB-lite"/>
    </source>
</evidence>
<dbReference type="PANTHER" id="PTHR22930:SF221">
    <property type="entry name" value="NUCLEASE HARBI1"/>
    <property type="match status" value="1"/>
</dbReference>
<evidence type="ECO:0000259" key="9">
    <source>
        <dbReference type="Pfam" id="PF12776"/>
    </source>
</evidence>
<evidence type="ECO:0000256" key="7">
    <source>
        <dbReference type="ARBA" id="ARBA00023242"/>
    </source>
</evidence>
<feature type="domain" description="Myb/SANT-like" evidence="9">
    <location>
        <begin position="24"/>
        <end position="118"/>
    </location>
</feature>
<organism evidence="11">
    <name type="scientific">Fagus sylvatica</name>
    <name type="common">Beechnut</name>
    <dbReference type="NCBI Taxonomy" id="28930"/>
    <lineage>
        <taxon>Eukaryota</taxon>
        <taxon>Viridiplantae</taxon>
        <taxon>Streptophyta</taxon>
        <taxon>Embryophyta</taxon>
        <taxon>Tracheophyta</taxon>
        <taxon>Spermatophyta</taxon>
        <taxon>Magnoliopsida</taxon>
        <taxon>eudicotyledons</taxon>
        <taxon>Gunneridae</taxon>
        <taxon>Pentapetalae</taxon>
        <taxon>rosids</taxon>
        <taxon>fabids</taxon>
        <taxon>Fagales</taxon>
        <taxon>Fagaceae</taxon>
        <taxon>Fagus</taxon>
    </lineage>
</organism>
<comment type="similarity">
    <text evidence="3">Belongs to the HARBI1 family.</text>
</comment>
<feature type="compositionally biased region" description="Polar residues" evidence="8">
    <location>
        <begin position="7"/>
        <end position="21"/>
    </location>
</feature>
<comment type="cofactor">
    <cofactor evidence="1">
        <name>a divalent metal cation</name>
        <dbReference type="ChEBI" id="CHEBI:60240"/>
    </cofactor>
</comment>
<dbReference type="EMBL" id="OIVN01000909">
    <property type="protein sequence ID" value="SPC87284.1"/>
    <property type="molecule type" value="Genomic_DNA"/>
</dbReference>
<evidence type="ECO:0000313" key="11">
    <source>
        <dbReference type="EMBL" id="SPC87284.1"/>
    </source>
</evidence>
<dbReference type="Pfam" id="PF13359">
    <property type="entry name" value="DDE_Tnp_4"/>
    <property type="match status" value="1"/>
</dbReference>
<dbReference type="GO" id="GO:0005634">
    <property type="term" value="C:nucleus"/>
    <property type="evidence" value="ECO:0007669"/>
    <property type="project" value="UniProtKB-SubCell"/>
</dbReference>
<evidence type="ECO:0000259" key="10">
    <source>
        <dbReference type="Pfam" id="PF13359"/>
    </source>
</evidence>
<dbReference type="GO" id="GO:0004518">
    <property type="term" value="F:nuclease activity"/>
    <property type="evidence" value="ECO:0007669"/>
    <property type="project" value="UniProtKB-KW"/>
</dbReference>
<dbReference type="InterPro" id="IPR024752">
    <property type="entry name" value="Myb/SANT-like_dom"/>
</dbReference>
<dbReference type="AlphaFoldDB" id="A0A2N9FKP2"/>
<evidence type="ECO:0008006" key="12">
    <source>
        <dbReference type="Google" id="ProtNLM"/>
    </source>
</evidence>
<keyword evidence="7" id="KW-0539">Nucleus</keyword>
<reference evidence="11" key="1">
    <citation type="submission" date="2018-02" db="EMBL/GenBank/DDBJ databases">
        <authorList>
            <person name="Cohen D.B."/>
            <person name="Kent A.D."/>
        </authorList>
    </citation>
    <scope>NUCLEOTIDE SEQUENCE</scope>
</reference>
<evidence type="ECO:0000256" key="3">
    <source>
        <dbReference type="ARBA" id="ARBA00006958"/>
    </source>
</evidence>
<protein>
    <recommendedName>
        <fullName evidence="12">Myb/SANT-like domain-containing protein</fullName>
    </recommendedName>
</protein>
<dbReference type="InterPro" id="IPR045249">
    <property type="entry name" value="HARBI1-like"/>
</dbReference>
<evidence type="ECO:0000256" key="1">
    <source>
        <dbReference type="ARBA" id="ARBA00001968"/>
    </source>
</evidence>
<comment type="subcellular location">
    <subcellularLocation>
        <location evidence="2">Nucleus</location>
    </subcellularLocation>
</comment>
<dbReference type="PANTHER" id="PTHR22930">
    <property type="match status" value="1"/>
</dbReference>
<feature type="domain" description="DDE Tnp4" evidence="10">
    <location>
        <begin position="127"/>
        <end position="289"/>
    </location>
</feature>
<proteinExistence type="inferred from homology"/>
<keyword evidence="5" id="KW-0479">Metal-binding</keyword>
<keyword evidence="4" id="KW-0540">Nuclease</keyword>
<dbReference type="Pfam" id="PF12776">
    <property type="entry name" value="Myb_DNA-bind_3"/>
    <property type="match status" value="1"/>
</dbReference>
<dbReference type="InterPro" id="IPR027806">
    <property type="entry name" value="HARBI1_dom"/>
</dbReference>
<dbReference type="GO" id="GO:0046872">
    <property type="term" value="F:metal ion binding"/>
    <property type="evidence" value="ECO:0007669"/>
    <property type="project" value="UniProtKB-KW"/>
</dbReference>
<name>A0A2N9FKP2_FAGSY</name>
<feature type="region of interest" description="Disordered" evidence="8">
    <location>
        <begin position="1"/>
        <end position="21"/>
    </location>
</feature>
<evidence type="ECO:0000256" key="4">
    <source>
        <dbReference type="ARBA" id="ARBA00022722"/>
    </source>
</evidence>
<keyword evidence="6" id="KW-0378">Hydrolase</keyword>
<sequence length="345" mass="39933">MGKKNETLNLNPKPSQNNSNVRAQWTPQQITIFCEACVDEVFKGNRPTTHFNKLGWRNIEANFKKNTGKEYPRIKFKHKWDTLKKDWVAWNKLKGSETGLGWDATKGTITATDEWWERKLTDCIGAIDGTHIQVVIGEDKKIPYLGRKGVPTQNVMAACDFDLLFTFVMAGWEGAAHDTRIFLETIRTNSVNFPKPPPGKYYLVDAGYPLRNGYLTPYKGEKYHLPDFRRAGRGNKIEERFNYVHSSLRSVIERTFGVWKNKWRILRQMPSYDIEDQRNIVVATCVLHNFIRIHDREDEGFKWDELGSNADEGGEYSSSQENMENIHHEEMKVIRDNIARSICGL</sequence>
<evidence type="ECO:0000256" key="6">
    <source>
        <dbReference type="ARBA" id="ARBA00022801"/>
    </source>
</evidence>